<reference evidence="2" key="1">
    <citation type="submission" date="2020-05" db="EMBL/GenBank/DDBJ databases">
        <authorList>
            <person name="Chiriac C."/>
            <person name="Salcher M."/>
            <person name="Ghai R."/>
            <person name="Kavagutti S V."/>
        </authorList>
    </citation>
    <scope>NUCLEOTIDE SEQUENCE</scope>
</reference>
<sequence length="107" mass="11537">MMRNGAAGPTAATSSASPSDARFSPPMTRVMRPRASVTTRLVRSGNFEPIATPTVEPVTIVPMLISVPSPIMSLIIPNGAIAMFTATFEPLEKRIFPKRFKTANLYS</sequence>
<gene>
    <name evidence="2" type="ORF">UFOPK3364_01079</name>
</gene>
<name>A0A6J7E7Q4_9ZZZZ</name>
<dbReference type="EMBL" id="CAFBLO010000136">
    <property type="protein sequence ID" value="CAB4877160.1"/>
    <property type="molecule type" value="Genomic_DNA"/>
</dbReference>
<protein>
    <submittedName>
        <fullName evidence="2">Unannotated protein</fullName>
    </submittedName>
</protein>
<evidence type="ECO:0000313" key="2">
    <source>
        <dbReference type="EMBL" id="CAB4877160.1"/>
    </source>
</evidence>
<proteinExistence type="predicted"/>
<evidence type="ECO:0000256" key="1">
    <source>
        <dbReference type="SAM" id="MobiDB-lite"/>
    </source>
</evidence>
<organism evidence="2">
    <name type="scientific">freshwater metagenome</name>
    <dbReference type="NCBI Taxonomy" id="449393"/>
    <lineage>
        <taxon>unclassified sequences</taxon>
        <taxon>metagenomes</taxon>
        <taxon>ecological metagenomes</taxon>
    </lineage>
</organism>
<feature type="compositionally biased region" description="Low complexity" evidence="1">
    <location>
        <begin position="1"/>
        <end position="19"/>
    </location>
</feature>
<accession>A0A6J7E7Q4</accession>
<feature type="region of interest" description="Disordered" evidence="1">
    <location>
        <begin position="1"/>
        <end position="30"/>
    </location>
</feature>
<dbReference type="AlphaFoldDB" id="A0A6J7E7Q4"/>